<evidence type="ECO:0000256" key="1">
    <source>
        <dbReference type="SAM" id="Coils"/>
    </source>
</evidence>
<evidence type="ECO:0000313" key="2">
    <source>
        <dbReference type="EMBL" id="RII75643.1"/>
    </source>
</evidence>
<feature type="coiled-coil region" evidence="1">
    <location>
        <begin position="215"/>
        <end position="258"/>
    </location>
</feature>
<organism evidence="2 3">
    <name type="scientific">Pseudomonas monteilii</name>
    <dbReference type="NCBI Taxonomy" id="76759"/>
    <lineage>
        <taxon>Bacteria</taxon>
        <taxon>Pseudomonadati</taxon>
        <taxon>Pseudomonadota</taxon>
        <taxon>Gammaproteobacteria</taxon>
        <taxon>Pseudomonadales</taxon>
        <taxon>Pseudomonadaceae</taxon>
        <taxon>Pseudomonas</taxon>
    </lineage>
</organism>
<sequence>MTPGTLEAFIDHLSIPKSCELNKPVYKKLFLDNGILDIADKAALKDDVEKIRWLYTLKPATINIAGHVDSERDFSEVAVLQVDLTSAKRLKRIATFMQRSIPYPLILLFTQGNQVCLSVADKRINQADKEKWVVEDILYTDWIDLAAPSAAQAAFLEDCNINSFSFSNFLSFYKSLADRVIAINCASHSGRYEQGATDNIENKSGEGRLERLRELEKLNLKKSEISNKLKKEKQLGRQVELNTQIKKINDELEKIRETI</sequence>
<reference evidence="2 3" key="1">
    <citation type="submission" date="2018-08" db="EMBL/GenBank/DDBJ databases">
        <title>Draft genome sequence of the cyanotroph, Pseudomonas monteilii BCN3.</title>
        <authorList>
            <person name="Jones L.B."/>
            <person name="Kunz D.A."/>
        </authorList>
    </citation>
    <scope>NUCLEOTIDE SEQUENCE [LARGE SCALE GENOMIC DNA]</scope>
    <source>
        <strain evidence="2 3">BCN3</strain>
    </source>
</reference>
<protein>
    <submittedName>
        <fullName evidence="2">DUF4391 domain-containing protein</fullName>
    </submittedName>
</protein>
<dbReference type="Pfam" id="PF14335">
    <property type="entry name" value="DUF4391"/>
    <property type="match status" value="1"/>
</dbReference>
<dbReference type="InterPro" id="IPR025503">
    <property type="entry name" value="DUF4391"/>
</dbReference>
<dbReference type="EMBL" id="QWLL01000050">
    <property type="protein sequence ID" value="RII75643.1"/>
    <property type="molecule type" value="Genomic_DNA"/>
</dbReference>
<keyword evidence="1" id="KW-0175">Coiled coil</keyword>
<dbReference type="AlphaFoldDB" id="A0A399M1J5"/>
<dbReference type="RefSeq" id="WP_119371256.1">
    <property type="nucleotide sequence ID" value="NZ_QWLL01000050.1"/>
</dbReference>
<dbReference type="Proteomes" id="UP000265875">
    <property type="component" value="Unassembled WGS sequence"/>
</dbReference>
<proteinExistence type="predicted"/>
<evidence type="ECO:0000313" key="3">
    <source>
        <dbReference type="Proteomes" id="UP000265875"/>
    </source>
</evidence>
<accession>A0A399M1J5</accession>
<name>A0A399M1J5_9PSED</name>
<gene>
    <name evidence="2" type="ORF">D0894_21720</name>
</gene>
<comment type="caution">
    <text evidence="2">The sequence shown here is derived from an EMBL/GenBank/DDBJ whole genome shotgun (WGS) entry which is preliminary data.</text>
</comment>